<feature type="domain" description="CHK kinase-like" evidence="1">
    <location>
        <begin position="154"/>
        <end position="349"/>
    </location>
</feature>
<dbReference type="OrthoDB" id="411145at2759"/>
<accession>A0A8J5R4U5</accession>
<evidence type="ECO:0000313" key="3">
    <source>
        <dbReference type="Proteomes" id="UP000729913"/>
    </source>
</evidence>
<protein>
    <recommendedName>
        <fullName evidence="1">CHK kinase-like domain-containing protein</fullName>
    </recommendedName>
</protein>
<dbReference type="EMBL" id="JAAOIC020000047">
    <property type="protein sequence ID" value="KAG8037814.1"/>
    <property type="molecule type" value="Genomic_DNA"/>
</dbReference>
<dbReference type="Proteomes" id="UP000729913">
    <property type="component" value="Unassembled WGS sequence"/>
</dbReference>
<dbReference type="AlphaFoldDB" id="A0A8J5R4U5"/>
<dbReference type="PANTHER" id="PTHR11012">
    <property type="entry name" value="PROTEIN KINASE-LIKE DOMAIN-CONTAINING"/>
    <property type="match status" value="1"/>
</dbReference>
<dbReference type="SMART" id="SM00587">
    <property type="entry name" value="CHK"/>
    <property type="match status" value="1"/>
</dbReference>
<comment type="caution">
    <text evidence="2">The sequence shown here is derived from an EMBL/GenBank/DDBJ whole genome shotgun (WGS) entry which is preliminary data.</text>
</comment>
<dbReference type="InterPro" id="IPR015897">
    <property type="entry name" value="CHK_kinase-like"/>
</dbReference>
<reference evidence="2" key="1">
    <citation type="submission" date="2020-03" db="EMBL/GenBank/DDBJ databases">
        <authorList>
            <person name="Chebbi M.A."/>
            <person name="Drezen J.M."/>
        </authorList>
    </citation>
    <scope>NUCLEOTIDE SEQUENCE</scope>
    <source>
        <tissue evidence="2">Whole body</tissue>
    </source>
</reference>
<dbReference type="PANTHER" id="PTHR11012:SF56">
    <property type="entry name" value="CHK KINASE-LIKE DOMAIN-CONTAINING PROTEIN-RELATED"/>
    <property type="match status" value="1"/>
</dbReference>
<dbReference type="InterPro" id="IPR004119">
    <property type="entry name" value="EcKL"/>
</dbReference>
<sequence>MSIETVIRSVENLPKSIDNIQKNGVVSENSDWTNMIFEKILLNGLRDYTIQDVAIINKRLACTKGQNFLSQVWRLSLRYTCVPKNNSFKRIKKIVHLIMKEEPLPGFSLDFIRENGIFNVELMVFINILPSLERLTGRQFAPRFFSGSTQPPTIILEDLKPFGFKNKCRQSGLSQAHMLKVIEAIAQFHAGSAALNEQQPGRFLRFTSRSSSEETHASMYDWLDFIIDQIADKIRKWSEPWAIRASDKLKKLRRVTQHQKLLKVSEYDNDEFCVLNHGDCWIGNFMFRENENGVPLEVRMLDFQMSVWTSPAVDLHYFINTCPEVSLKVDYDDYFIKKYVEILSKSMTKYGCSTPPPTLQDITRAMHKRRIYGLMSGLIFYPRMIADVSDVEAIDDCFKSGTTKMNIFKNPRAVKALKKMIPAMLEKGYLD</sequence>
<evidence type="ECO:0000259" key="1">
    <source>
        <dbReference type="SMART" id="SM00587"/>
    </source>
</evidence>
<keyword evidence="3" id="KW-1185">Reference proteome</keyword>
<evidence type="ECO:0000313" key="2">
    <source>
        <dbReference type="EMBL" id="KAG8037814.1"/>
    </source>
</evidence>
<proteinExistence type="predicted"/>
<reference evidence="2" key="2">
    <citation type="submission" date="2021-04" db="EMBL/GenBank/DDBJ databases">
        <title>Genome-wide patterns of bracovirus chromosomal integration into multiple host tissues during parasitism.</title>
        <authorList>
            <person name="Chebbi M.A.C."/>
        </authorList>
    </citation>
    <scope>NUCLEOTIDE SEQUENCE</scope>
    <source>
        <tissue evidence="2">Whole body</tissue>
    </source>
</reference>
<dbReference type="Pfam" id="PF02958">
    <property type="entry name" value="EcKL"/>
    <property type="match status" value="1"/>
</dbReference>
<organism evidence="2 3">
    <name type="scientific">Cotesia typhae</name>
    <dbReference type="NCBI Taxonomy" id="2053667"/>
    <lineage>
        <taxon>Eukaryota</taxon>
        <taxon>Metazoa</taxon>
        <taxon>Ecdysozoa</taxon>
        <taxon>Arthropoda</taxon>
        <taxon>Hexapoda</taxon>
        <taxon>Insecta</taxon>
        <taxon>Pterygota</taxon>
        <taxon>Neoptera</taxon>
        <taxon>Endopterygota</taxon>
        <taxon>Hymenoptera</taxon>
        <taxon>Apocrita</taxon>
        <taxon>Ichneumonoidea</taxon>
        <taxon>Braconidae</taxon>
        <taxon>Microgastrinae</taxon>
        <taxon>Cotesia</taxon>
    </lineage>
</organism>
<gene>
    <name evidence="2" type="ORF">G9C98_006025</name>
</gene>
<name>A0A8J5R4U5_9HYME</name>